<dbReference type="AlphaFoldDB" id="A0A1I7VG18"/>
<accession>A0A1I7VG18</accession>
<feature type="signal peptide" evidence="3">
    <location>
        <begin position="1"/>
        <end position="18"/>
    </location>
</feature>
<keyword evidence="1" id="KW-0479">Metal-binding</keyword>
<dbReference type="PROSITE" id="PS50157">
    <property type="entry name" value="ZINC_FINGER_C2H2_2"/>
    <property type="match status" value="1"/>
</dbReference>
<protein>
    <submittedName>
        <fullName evidence="6">Zinc finger protein</fullName>
    </submittedName>
</protein>
<dbReference type="InterPro" id="IPR013087">
    <property type="entry name" value="Znf_C2H2_type"/>
</dbReference>
<dbReference type="GO" id="GO:0008270">
    <property type="term" value="F:zinc ion binding"/>
    <property type="evidence" value="ECO:0007669"/>
    <property type="project" value="UniProtKB-KW"/>
</dbReference>
<evidence type="ECO:0000313" key="5">
    <source>
        <dbReference type="Proteomes" id="UP000095285"/>
    </source>
</evidence>
<name>A0A1I7VG18_LOALO</name>
<dbReference type="Proteomes" id="UP000095285">
    <property type="component" value="Unassembled WGS sequence"/>
</dbReference>
<organism evidence="5 6">
    <name type="scientific">Loa loa</name>
    <name type="common">Eye worm</name>
    <name type="synonym">Filaria loa</name>
    <dbReference type="NCBI Taxonomy" id="7209"/>
    <lineage>
        <taxon>Eukaryota</taxon>
        <taxon>Metazoa</taxon>
        <taxon>Ecdysozoa</taxon>
        <taxon>Nematoda</taxon>
        <taxon>Chromadorea</taxon>
        <taxon>Rhabditida</taxon>
        <taxon>Spirurina</taxon>
        <taxon>Spiruromorpha</taxon>
        <taxon>Filarioidea</taxon>
        <taxon>Onchocercidae</taxon>
        <taxon>Loa</taxon>
    </lineage>
</organism>
<reference evidence="6" key="2">
    <citation type="submission" date="2016-11" db="UniProtKB">
        <authorList>
            <consortium name="WormBaseParasite"/>
        </authorList>
    </citation>
    <scope>IDENTIFICATION</scope>
</reference>
<keyword evidence="1" id="KW-0862">Zinc</keyword>
<proteinExistence type="predicted"/>
<feature type="compositionally biased region" description="Basic and acidic residues" evidence="2">
    <location>
        <begin position="111"/>
        <end position="131"/>
    </location>
</feature>
<keyword evidence="1" id="KW-0863">Zinc-finger</keyword>
<evidence type="ECO:0000256" key="2">
    <source>
        <dbReference type="SAM" id="MobiDB-lite"/>
    </source>
</evidence>
<evidence type="ECO:0000313" key="6">
    <source>
        <dbReference type="WBParaSite" id="EN70_2151"/>
    </source>
</evidence>
<feature type="domain" description="C2H2-type" evidence="4">
    <location>
        <begin position="170"/>
        <end position="199"/>
    </location>
</feature>
<reference evidence="5" key="1">
    <citation type="submission" date="2012-04" db="EMBL/GenBank/DDBJ databases">
        <title>The Genome Sequence of Loa loa.</title>
        <authorList>
            <consortium name="The Broad Institute Genome Sequencing Platform"/>
            <consortium name="Broad Institute Genome Sequencing Center for Infectious Disease"/>
            <person name="Nutman T.B."/>
            <person name="Fink D.L."/>
            <person name="Russ C."/>
            <person name="Young S."/>
            <person name="Zeng Q."/>
            <person name="Gargeya S."/>
            <person name="Alvarado L."/>
            <person name="Berlin A."/>
            <person name="Chapman S.B."/>
            <person name="Chen Z."/>
            <person name="Freedman E."/>
            <person name="Gellesch M."/>
            <person name="Goldberg J."/>
            <person name="Griggs A."/>
            <person name="Gujja S."/>
            <person name="Heilman E.R."/>
            <person name="Heiman D."/>
            <person name="Howarth C."/>
            <person name="Mehta T."/>
            <person name="Neiman D."/>
            <person name="Pearson M."/>
            <person name="Roberts A."/>
            <person name="Saif S."/>
            <person name="Shea T."/>
            <person name="Shenoy N."/>
            <person name="Sisk P."/>
            <person name="Stolte C."/>
            <person name="Sykes S."/>
            <person name="White J."/>
            <person name="Yandava C."/>
            <person name="Haas B."/>
            <person name="Henn M.R."/>
            <person name="Nusbaum C."/>
            <person name="Birren B."/>
        </authorList>
    </citation>
    <scope>NUCLEOTIDE SEQUENCE [LARGE SCALE GENOMIC DNA]</scope>
</reference>
<dbReference type="WBParaSite" id="EN70_2151">
    <property type="protein sequence ID" value="EN70_2151"/>
    <property type="gene ID" value="EN70_2151"/>
</dbReference>
<keyword evidence="5" id="KW-1185">Reference proteome</keyword>
<keyword evidence="3" id="KW-0732">Signal</keyword>
<sequence>MSITQIIGFSLLVCITLACNETFSLLDLDTNVITTYVRYPGYEQNVILNNYYQPTTLLPNNVYNPSELFKSSDSNENIDYDFFQKYIDNFNLSHFNPDPSEYNIDGEEEEQSHKRPHDGCDASFDNRDEYRKRKKTPDQPFICKRKRPDCGLTSNHSSFPSRNKTRQPKLQCENCKEFFCHKGYLKTHMKRCLITSQHPRPWRSNAKFNKYCNAENEAKLRQSVHFFWRSEAAFRKYSL</sequence>
<feature type="region of interest" description="Disordered" evidence="2">
    <location>
        <begin position="98"/>
        <end position="141"/>
    </location>
</feature>
<evidence type="ECO:0000256" key="1">
    <source>
        <dbReference type="PROSITE-ProRule" id="PRU00042"/>
    </source>
</evidence>
<evidence type="ECO:0000256" key="3">
    <source>
        <dbReference type="SAM" id="SignalP"/>
    </source>
</evidence>
<evidence type="ECO:0000259" key="4">
    <source>
        <dbReference type="PROSITE" id="PS50157"/>
    </source>
</evidence>
<feature type="chain" id="PRO_5009310019" evidence="3">
    <location>
        <begin position="19"/>
        <end position="239"/>
    </location>
</feature>